<gene>
    <name evidence="2" type="ORF">BFS16_10520</name>
</gene>
<evidence type="ECO:0000313" key="2">
    <source>
        <dbReference type="EMBL" id="PNP92906.1"/>
    </source>
</evidence>
<dbReference type="AlphaFoldDB" id="A0A2K0XED4"/>
<dbReference type="RefSeq" id="WP_103003908.1">
    <property type="nucleotide sequence ID" value="NZ_JADMXI010000071.1"/>
</dbReference>
<proteinExistence type="predicted"/>
<dbReference type="Pfam" id="PF16407">
    <property type="entry name" value="PKD_2"/>
    <property type="match status" value="1"/>
</dbReference>
<dbReference type="EMBL" id="NBAX01000009">
    <property type="protein sequence ID" value="PNP92906.1"/>
    <property type="molecule type" value="Genomic_DNA"/>
</dbReference>
<organism evidence="2 3">
    <name type="scientific">Hoylesella timonensis</name>
    <dbReference type="NCBI Taxonomy" id="386414"/>
    <lineage>
        <taxon>Bacteria</taxon>
        <taxon>Pseudomonadati</taxon>
        <taxon>Bacteroidota</taxon>
        <taxon>Bacteroidia</taxon>
        <taxon>Bacteroidales</taxon>
        <taxon>Prevotellaceae</taxon>
        <taxon>Hoylesella</taxon>
    </lineage>
</organism>
<feature type="signal peptide" evidence="1">
    <location>
        <begin position="1"/>
        <end position="19"/>
    </location>
</feature>
<dbReference type="Proteomes" id="UP000236634">
    <property type="component" value="Unassembled WGS sequence"/>
</dbReference>
<name>A0A2K0XED4_9BACT</name>
<dbReference type="InterPro" id="IPR032183">
    <property type="entry name" value="PKD-like"/>
</dbReference>
<accession>A0A2K0XED4</accession>
<evidence type="ECO:0000256" key="1">
    <source>
        <dbReference type="SAM" id="SignalP"/>
    </source>
</evidence>
<keyword evidence="1" id="KW-0732">Signal</keyword>
<evidence type="ECO:0000313" key="3">
    <source>
        <dbReference type="Proteomes" id="UP000236634"/>
    </source>
</evidence>
<evidence type="ECO:0008006" key="4">
    <source>
        <dbReference type="Google" id="ProtNLM"/>
    </source>
</evidence>
<protein>
    <recommendedName>
        <fullName evidence="4">Bacteroidetes PKD-like domain-containing protein</fullName>
    </recommendedName>
</protein>
<feature type="chain" id="PRO_5014433723" description="Bacteroidetes PKD-like domain-containing protein" evidence="1">
    <location>
        <begin position="20"/>
        <end position="527"/>
    </location>
</feature>
<sequence>MKKYAILLIACLSLFSACTEDNSTTVGLDNFIHIAGVEKGYHAISYSGDKLQINPTVESSFAPSDLTYTWTCYDTRDADREKTDKKGNGYYVQPDTIGHEQNLDYPVSLSDGEYTFILTVKSKSTGYFQQAVTSLLTQSALSHGFYILKETVDGNTDVDLFISKSNKLLADVIKSNQGQALPGKPRALDINHQLGYIDPKTDDKAGDNFLCITTENDKVYWIRALDCKTLKDNSNFYYEQVPDLKPYRVVRGFFTEFFLTNKGLFHGYTASQRGIGILGELAGYGASKHIVQGSGNVANNMIYWSLPDHSLTMIDYNGNIIDVTGKKVTVGNEEIEYKTKGLNELECIYAGHNFADANAEKAYFLFEDQRNHQKLMYEISPDWDKADLKNVKVIDPNSHYAKASLRAICAKSATIAYAVDQNKIYSYNLVGPLSEKELKFQGLPANEKITFLSNRYFLHETAGFDYLIVGTQMGDTYKLYFYDVIGGEPAGMPKYTTSGKGILKSLGYIDPTVADLDDGAIAPVLDE</sequence>
<dbReference type="PROSITE" id="PS51257">
    <property type="entry name" value="PROKAR_LIPOPROTEIN"/>
    <property type="match status" value="1"/>
</dbReference>
<comment type="caution">
    <text evidence="2">The sequence shown here is derived from an EMBL/GenBank/DDBJ whole genome shotgun (WGS) entry which is preliminary data.</text>
</comment>
<reference evidence="2 3" key="1">
    <citation type="submission" date="2017-03" db="EMBL/GenBank/DDBJ databases">
        <authorList>
            <person name="Afonso C.L."/>
            <person name="Miller P.J."/>
            <person name="Scott M.A."/>
            <person name="Spackman E."/>
            <person name="Goraichik I."/>
            <person name="Dimitrov K.M."/>
            <person name="Suarez D.L."/>
            <person name="Swayne D.E."/>
        </authorList>
    </citation>
    <scope>NUCLEOTIDE SEQUENCE [LARGE SCALE GENOMIC DNA]</scope>
    <source>
        <strain evidence="2 3">DNF00076</strain>
    </source>
</reference>